<sequence length="63" mass="6661">ELQQVVKLGRASYAAREAVTEGADSAADTLLNDYALATPNAATVPRTPAPATDRILQVRILPE</sequence>
<gene>
    <name evidence="1" type="ORF">NTEN_LOCUS16814</name>
</gene>
<reference evidence="1 2" key="1">
    <citation type="submission" date="2020-02" db="EMBL/GenBank/DDBJ databases">
        <authorList>
            <person name="Ferguson B K."/>
        </authorList>
    </citation>
    <scope>NUCLEOTIDE SEQUENCE [LARGE SCALE GENOMIC DNA]</scope>
</reference>
<evidence type="ECO:0000313" key="1">
    <source>
        <dbReference type="EMBL" id="CAB0011989.1"/>
    </source>
</evidence>
<feature type="non-terminal residue" evidence="1">
    <location>
        <position position="1"/>
    </location>
</feature>
<proteinExistence type="predicted"/>
<name>A0A6H5H3X9_9HEMI</name>
<accession>A0A6H5H3X9</accession>
<organism evidence="1 2">
    <name type="scientific">Nesidiocoris tenuis</name>
    <dbReference type="NCBI Taxonomy" id="355587"/>
    <lineage>
        <taxon>Eukaryota</taxon>
        <taxon>Metazoa</taxon>
        <taxon>Ecdysozoa</taxon>
        <taxon>Arthropoda</taxon>
        <taxon>Hexapoda</taxon>
        <taxon>Insecta</taxon>
        <taxon>Pterygota</taxon>
        <taxon>Neoptera</taxon>
        <taxon>Paraneoptera</taxon>
        <taxon>Hemiptera</taxon>
        <taxon>Heteroptera</taxon>
        <taxon>Panheteroptera</taxon>
        <taxon>Cimicomorpha</taxon>
        <taxon>Miridae</taxon>
        <taxon>Dicyphina</taxon>
        <taxon>Nesidiocoris</taxon>
    </lineage>
</organism>
<evidence type="ECO:0000313" key="2">
    <source>
        <dbReference type="Proteomes" id="UP000479000"/>
    </source>
</evidence>
<dbReference type="Proteomes" id="UP000479000">
    <property type="component" value="Unassembled WGS sequence"/>
</dbReference>
<dbReference type="EMBL" id="CADCXU010024673">
    <property type="protein sequence ID" value="CAB0011989.1"/>
    <property type="molecule type" value="Genomic_DNA"/>
</dbReference>
<dbReference type="AlphaFoldDB" id="A0A6H5H3X9"/>
<keyword evidence="2" id="KW-1185">Reference proteome</keyword>
<protein>
    <submittedName>
        <fullName evidence="1">Uncharacterized protein</fullName>
    </submittedName>
</protein>